<evidence type="ECO:0000256" key="3">
    <source>
        <dbReference type="SAM" id="SignalP"/>
    </source>
</evidence>
<dbReference type="AlphaFoldDB" id="A0A099KGX1"/>
<dbReference type="NCBIfam" id="TIGR03503">
    <property type="entry name" value="TIGR03503 family protein"/>
    <property type="match status" value="1"/>
</dbReference>
<keyword evidence="1" id="KW-0175">Coiled coil</keyword>
<feature type="signal peptide" evidence="3">
    <location>
        <begin position="1"/>
        <end position="34"/>
    </location>
</feature>
<keyword evidence="2" id="KW-0472">Membrane</keyword>
<evidence type="ECO:0000256" key="1">
    <source>
        <dbReference type="SAM" id="Coils"/>
    </source>
</evidence>
<evidence type="ECO:0000313" key="4">
    <source>
        <dbReference type="EMBL" id="KGJ90034.1"/>
    </source>
</evidence>
<feature type="chain" id="PRO_5001948637" description="TIGR03503 family protein" evidence="3">
    <location>
        <begin position="35"/>
        <end position="455"/>
    </location>
</feature>
<feature type="coiled-coil region" evidence="1">
    <location>
        <begin position="393"/>
        <end position="425"/>
    </location>
</feature>
<proteinExistence type="predicted"/>
<accession>A0A099KGX1</accession>
<comment type="caution">
    <text evidence="4">The sequence shown here is derived from an EMBL/GenBank/DDBJ whole genome shotgun (WGS) entry which is preliminary data.</text>
</comment>
<evidence type="ECO:0008006" key="6">
    <source>
        <dbReference type="Google" id="ProtNLM"/>
    </source>
</evidence>
<feature type="transmembrane region" description="Helical" evidence="2">
    <location>
        <begin position="426"/>
        <end position="447"/>
    </location>
</feature>
<organism evidence="4 5">
    <name type="scientific">Colwellia psychrerythraea</name>
    <name type="common">Vibrio psychroerythus</name>
    <dbReference type="NCBI Taxonomy" id="28229"/>
    <lineage>
        <taxon>Bacteria</taxon>
        <taxon>Pseudomonadati</taxon>
        <taxon>Pseudomonadota</taxon>
        <taxon>Gammaproteobacteria</taxon>
        <taxon>Alteromonadales</taxon>
        <taxon>Colwelliaceae</taxon>
        <taxon>Colwellia</taxon>
    </lineage>
</organism>
<dbReference type="OrthoDB" id="798937at2"/>
<reference evidence="4 5" key="1">
    <citation type="submission" date="2014-08" db="EMBL/GenBank/DDBJ databases">
        <title>Genomic and Phenotypic Diversity of Colwellia psychrerythraea strains from Disparate Marine Basins.</title>
        <authorList>
            <person name="Techtmann S.M."/>
            <person name="Stelling S.C."/>
            <person name="Utturkar S.M."/>
            <person name="Alshibli N."/>
            <person name="Harris A."/>
            <person name="Brown S.D."/>
            <person name="Hazen T.C."/>
        </authorList>
    </citation>
    <scope>NUCLEOTIDE SEQUENCE [LARGE SCALE GENOMIC DNA]</scope>
    <source>
        <strain evidence="4 5">ND2E</strain>
    </source>
</reference>
<dbReference type="InterPro" id="IPR017868">
    <property type="entry name" value="Filamin/ABP280_repeat-like"/>
</dbReference>
<sequence length="455" mass="51791">MEINKQYFLNFPFINGLKMIAFMLTLIAAFNAGAFVDSDKESKPEKNTLNKTTVEYYQKDNITNQIPYFDNRFRLDANLDEITLIFYRKSGSTPIILIRPDGSKIRVNQFDYEKVQWFDDSTFDMIKIKNPMPGPWQAVGDILPNSQILVVSDVKIEVEPLPEMAFSGETLKVVGKLFNGDDAIESPYFKNVVNLDVNFYSTNKAEHENFGADAIKVTSFRDDGRGLDEYANDNKFTGEFILDFAPGEWQPVYLVKLPMTTRELRQTPILLYKTPVELSVVRSEDDEKPHQLVVSIDPSHVDPNSLVFQGKFTYPDRQTEPFSIMEESGESRTATITNTEPGIYRVNVSVFGKTITGREFRLVVPEFSFNVEDNDTLLTLNSSVDADGTYTTIETAEELLIKAEREKAEALLLKQQAQEKEEQETIIIIVAGNSIIILIAVILFFTLRRKKLKSK</sequence>
<evidence type="ECO:0000256" key="2">
    <source>
        <dbReference type="SAM" id="Phobius"/>
    </source>
</evidence>
<dbReference type="PATRIC" id="fig|28229.4.peg.2741"/>
<gene>
    <name evidence="4" type="ORF">ND2E_3590</name>
</gene>
<dbReference type="PROSITE" id="PS50194">
    <property type="entry name" value="FILAMIN_REPEAT"/>
    <property type="match status" value="1"/>
</dbReference>
<dbReference type="Proteomes" id="UP000029843">
    <property type="component" value="Unassembled WGS sequence"/>
</dbReference>
<evidence type="ECO:0000313" key="5">
    <source>
        <dbReference type="Proteomes" id="UP000029843"/>
    </source>
</evidence>
<name>A0A099KGX1_COLPS</name>
<keyword evidence="3" id="KW-0732">Signal</keyword>
<dbReference type="InterPro" id="IPR020010">
    <property type="entry name" value="CHP03503"/>
</dbReference>
<keyword evidence="2" id="KW-1133">Transmembrane helix</keyword>
<dbReference type="EMBL" id="JQED01000037">
    <property type="protein sequence ID" value="KGJ90034.1"/>
    <property type="molecule type" value="Genomic_DNA"/>
</dbReference>
<keyword evidence="2" id="KW-0812">Transmembrane</keyword>
<protein>
    <recommendedName>
        <fullName evidence="6">TIGR03503 family protein</fullName>
    </recommendedName>
</protein>